<comment type="caution">
    <text evidence="1">The sequence shown here is derived from an EMBL/GenBank/DDBJ whole genome shotgun (WGS) entry which is preliminary data.</text>
</comment>
<reference evidence="1" key="1">
    <citation type="submission" date="2024-07" db="EMBL/GenBank/DDBJ databases">
        <title>Metagenome and Metagenome-Assembled Genomes of Archaea from a hot spring from the geothermal field of Los Azufres, Mexico.</title>
        <authorList>
            <person name="Marin-Paredes R."/>
            <person name="Martinez-Romero E."/>
            <person name="Servin-Garciduenas L.E."/>
        </authorList>
    </citation>
    <scope>NUCLEOTIDE SEQUENCE</scope>
</reference>
<dbReference type="EMBL" id="JZWT02000008">
    <property type="protein sequence ID" value="MFB6490364.1"/>
    <property type="molecule type" value="Genomic_DNA"/>
</dbReference>
<organism evidence="1 2">
    <name type="scientific">Thermoproteus sp. AZ2</name>
    <dbReference type="NCBI Taxonomy" id="1609232"/>
    <lineage>
        <taxon>Archaea</taxon>
        <taxon>Thermoproteota</taxon>
        <taxon>Thermoprotei</taxon>
        <taxon>Thermoproteales</taxon>
        <taxon>Thermoproteaceae</taxon>
        <taxon>Thermoproteus</taxon>
    </lineage>
</organism>
<protein>
    <submittedName>
        <fullName evidence="1">Uncharacterized protein</fullName>
    </submittedName>
</protein>
<evidence type="ECO:0000313" key="2">
    <source>
        <dbReference type="Proteomes" id="UP000033636"/>
    </source>
</evidence>
<evidence type="ECO:0000313" key="1">
    <source>
        <dbReference type="EMBL" id="MFB6490364.1"/>
    </source>
</evidence>
<sequence length="195" mass="20932">MRGISAIEAAVLFGFMAVAYMVLAYIVWLYSYYAFQKEVASTASLTASYVASQVADLISSAMTPGVYRISYKLYLPTQFPDFDAYSYSIALFNNATSPGAVALYVAVNFTAYRSTFSATYKVTAFAYYLNSSFSGVKIYATNFDRALGGPGCVVPSPAVPGAYAVNLTKPGCGVLWLAPTPSNYKLISIIKNNGG</sequence>
<dbReference type="Proteomes" id="UP000033636">
    <property type="component" value="Unassembled WGS sequence"/>
</dbReference>
<proteinExistence type="predicted"/>
<name>A0ACC6UZV8_9CREN</name>
<accession>A0ACC6UZV8</accession>
<gene>
    <name evidence="1" type="ORF">TU35_003800</name>
</gene>